<reference evidence="11" key="1">
    <citation type="submission" date="2020-11" db="EMBL/GenBank/DDBJ databases">
        <authorList>
            <person name="Tran Van P."/>
        </authorList>
    </citation>
    <scope>NUCLEOTIDE SEQUENCE</scope>
</reference>
<dbReference type="PRINTS" id="PR00047">
    <property type="entry name" value="STROIDFINGER"/>
</dbReference>
<dbReference type="GO" id="GO:0004879">
    <property type="term" value="F:nuclear receptor activity"/>
    <property type="evidence" value="ECO:0007669"/>
    <property type="project" value="TreeGrafter"/>
</dbReference>
<dbReference type="PROSITE" id="PS00031">
    <property type="entry name" value="NUCLEAR_REC_DBD_1"/>
    <property type="match status" value="1"/>
</dbReference>
<gene>
    <name evidence="11" type="ORF">OSB1V03_LOCUS17017</name>
</gene>
<dbReference type="InterPro" id="IPR000536">
    <property type="entry name" value="Nucl_hrmn_rcpt_lig-bd"/>
</dbReference>
<proteinExistence type="predicted"/>
<name>A0A7R9L9F6_9ACAR</name>
<evidence type="ECO:0008006" key="13">
    <source>
        <dbReference type="Google" id="ProtNLM"/>
    </source>
</evidence>
<evidence type="ECO:0000256" key="4">
    <source>
        <dbReference type="ARBA" id="ARBA00023015"/>
    </source>
</evidence>
<dbReference type="GO" id="GO:0000978">
    <property type="term" value="F:RNA polymerase II cis-regulatory region sequence-specific DNA binding"/>
    <property type="evidence" value="ECO:0007669"/>
    <property type="project" value="TreeGrafter"/>
</dbReference>
<keyword evidence="3" id="KW-0862">Zinc</keyword>
<dbReference type="AlphaFoldDB" id="A0A7R9L9F6"/>
<dbReference type="GO" id="GO:0045944">
    <property type="term" value="P:positive regulation of transcription by RNA polymerase II"/>
    <property type="evidence" value="ECO:0007669"/>
    <property type="project" value="TreeGrafter"/>
</dbReference>
<dbReference type="SUPFAM" id="SSF57716">
    <property type="entry name" value="Glucocorticoid receptor-like (DNA-binding domain)"/>
    <property type="match status" value="1"/>
</dbReference>
<feature type="domain" description="NR LBD" evidence="10">
    <location>
        <begin position="214"/>
        <end position="434"/>
    </location>
</feature>
<evidence type="ECO:0000259" key="10">
    <source>
        <dbReference type="PROSITE" id="PS51843"/>
    </source>
</evidence>
<evidence type="ECO:0000256" key="1">
    <source>
        <dbReference type="ARBA" id="ARBA00022723"/>
    </source>
</evidence>
<dbReference type="OrthoDB" id="6533937at2759"/>
<dbReference type="InterPro" id="IPR035500">
    <property type="entry name" value="NHR-like_dom_sf"/>
</dbReference>
<evidence type="ECO:0000256" key="7">
    <source>
        <dbReference type="ARBA" id="ARBA00023170"/>
    </source>
</evidence>
<evidence type="ECO:0000256" key="2">
    <source>
        <dbReference type="ARBA" id="ARBA00022771"/>
    </source>
</evidence>
<keyword evidence="4" id="KW-0805">Transcription regulation</keyword>
<protein>
    <recommendedName>
        <fullName evidence="13">NR LBD domain-containing protein</fullName>
    </recommendedName>
</protein>
<keyword evidence="12" id="KW-1185">Reference proteome</keyword>
<keyword evidence="8" id="KW-0539">Nucleus</keyword>
<dbReference type="GO" id="GO:0000122">
    <property type="term" value="P:negative regulation of transcription by RNA polymerase II"/>
    <property type="evidence" value="ECO:0007669"/>
    <property type="project" value="TreeGrafter"/>
</dbReference>
<feature type="domain" description="Nuclear receptor" evidence="9">
    <location>
        <begin position="4"/>
        <end position="33"/>
    </location>
</feature>
<dbReference type="Pfam" id="PF00105">
    <property type="entry name" value="zf-C4"/>
    <property type="match status" value="1"/>
</dbReference>
<evidence type="ECO:0000256" key="3">
    <source>
        <dbReference type="ARBA" id="ARBA00022833"/>
    </source>
</evidence>
<keyword evidence="5" id="KW-0238">DNA-binding</keyword>
<evidence type="ECO:0000256" key="8">
    <source>
        <dbReference type="ARBA" id="ARBA00023242"/>
    </source>
</evidence>
<evidence type="ECO:0000313" key="12">
    <source>
        <dbReference type="Proteomes" id="UP000759131"/>
    </source>
</evidence>
<keyword evidence="7" id="KW-0675">Receptor</keyword>
<dbReference type="PRINTS" id="PR00398">
    <property type="entry name" value="STRDHORMONER"/>
</dbReference>
<sequence length="438" mass="50818">MDKGRLCAVCGEKAQGYNFCAITCQSCKAFFRRNAYNIEEWILNEEEKLFRRIQIEENRRNKRNKIKTITESTFSPSSEGSNDESMAAELVAVETEAETEPMAESVVGDEELCDYIAELENIITRTDTDSQLSLLSDTTTDSETGLSVDNRKHIETIIASMDAEEPVEVNDENIVDYMHRMAAESLRNQLNSFIYSNCFTGFECRRLAELSALEMFRYIPGPKRLIHVVLNSKDQLMEISAKNFDKSVIKLVEKTKQLSAFQSLGLNDQIALVKYSCIEIQLLKFGLFYRHENDSYIVDLDKNKSLVLTSELFKGFKLNMYRLLKEFTEVFANDLCSDLHILELLMPILLFNPERPNIEQKDSVELQHQLYLYLLERYLRVRYGSECETKITKIWQILREIQEMRELHKQNFRELKAELCGPLLKEILDLPSNNISTY</sequence>
<keyword evidence="2" id="KW-0863">Zinc-finger</keyword>
<dbReference type="InterPro" id="IPR050234">
    <property type="entry name" value="Nuclear_hormone_rcpt_NR1"/>
</dbReference>
<dbReference type="Gene3D" id="3.30.50.10">
    <property type="entry name" value="Erythroid Transcription Factor GATA-1, subunit A"/>
    <property type="match status" value="1"/>
</dbReference>
<evidence type="ECO:0000259" key="9">
    <source>
        <dbReference type="PROSITE" id="PS51030"/>
    </source>
</evidence>
<dbReference type="PROSITE" id="PS51843">
    <property type="entry name" value="NR_LBD"/>
    <property type="match status" value="1"/>
</dbReference>
<dbReference type="PROSITE" id="PS51030">
    <property type="entry name" value="NUCLEAR_REC_DBD_2"/>
    <property type="match status" value="1"/>
</dbReference>
<dbReference type="PANTHER" id="PTHR24082:SF283">
    <property type="entry name" value="NUCLEAR HORMONE RECEPTOR HR96"/>
    <property type="match status" value="1"/>
</dbReference>
<evidence type="ECO:0000256" key="5">
    <source>
        <dbReference type="ARBA" id="ARBA00023125"/>
    </source>
</evidence>
<dbReference type="Gene3D" id="1.10.565.10">
    <property type="entry name" value="Retinoid X Receptor"/>
    <property type="match status" value="1"/>
</dbReference>
<dbReference type="SMART" id="SM00430">
    <property type="entry name" value="HOLI"/>
    <property type="match status" value="1"/>
</dbReference>
<keyword evidence="1" id="KW-0479">Metal-binding</keyword>
<evidence type="ECO:0000313" key="11">
    <source>
        <dbReference type="EMBL" id="CAD7637512.1"/>
    </source>
</evidence>
<dbReference type="SUPFAM" id="SSF48508">
    <property type="entry name" value="Nuclear receptor ligand-binding domain"/>
    <property type="match status" value="1"/>
</dbReference>
<evidence type="ECO:0000256" key="6">
    <source>
        <dbReference type="ARBA" id="ARBA00023163"/>
    </source>
</evidence>
<organism evidence="11">
    <name type="scientific">Medioppia subpectinata</name>
    <dbReference type="NCBI Taxonomy" id="1979941"/>
    <lineage>
        <taxon>Eukaryota</taxon>
        <taxon>Metazoa</taxon>
        <taxon>Ecdysozoa</taxon>
        <taxon>Arthropoda</taxon>
        <taxon>Chelicerata</taxon>
        <taxon>Arachnida</taxon>
        <taxon>Acari</taxon>
        <taxon>Acariformes</taxon>
        <taxon>Sarcoptiformes</taxon>
        <taxon>Oribatida</taxon>
        <taxon>Brachypylina</taxon>
        <taxon>Oppioidea</taxon>
        <taxon>Oppiidae</taxon>
        <taxon>Medioppia</taxon>
    </lineage>
</organism>
<dbReference type="EMBL" id="CAJPIZ010019766">
    <property type="protein sequence ID" value="CAG2117062.1"/>
    <property type="molecule type" value="Genomic_DNA"/>
</dbReference>
<dbReference type="PANTHER" id="PTHR24082">
    <property type="entry name" value="NUCLEAR HORMONE RECEPTOR"/>
    <property type="match status" value="1"/>
</dbReference>
<dbReference type="InterPro" id="IPR013088">
    <property type="entry name" value="Znf_NHR/GATA"/>
</dbReference>
<dbReference type="InterPro" id="IPR001723">
    <property type="entry name" value="Nuclear_hrmn_rcpt"/>
</dbReference>
<dbReference type="GO" id="GO:0008270">
    <property type="term" value="F:zinc ion binding"/>
    <property type="evidence" value="ECO:0007669"/>
    <property type="project" value="UniProtKB-KW"/>
</dbReference>
<dbReference type="EMBL" id="OC874341">
    <property type="protein sequence ID" value="CAD7637512.1"/>
    <property type="molecule type" value="Genomic_DNA"/>
</dbReference>
<keyword evidence="6" id="KW-0804">Transcription</keyword>
<dbReference type="GO" id="GO:0030154">
    <property type="term" value="P:cell differentiation"/>
    <property type="evidence" value="ECO:0007669"/>
    <property type="project" value="TreeGrafter"/>
</dbReference>
<dbReference type="Proteomes" id="UP000759131">
    <property type="component" value="Unassembled WGS sequence"/>
</dbReference>
<accession>A0A7R9L9F6</accession>
<dbReference type="InterPro" id="IPR001628">
    <property type="entry name" value="Znf_hrmn_rcpt"/>
</dbReference>